<evidence type="ECO:0000256" key="1">
    <source>
        <dbReference type="RuleBase" id="RU363076"/>
    </source>
</evidence>
<dbReference type="CDD" id="cd06662">
    <property type="entry name" value="SURF1"/>
    <property type="match status" value="1"/>
</dbReference>
<proteinExistence type="inferred from homology"/>
<comment type="caution">
    <text evidence="2">The sequence shown here is derived from an EMBL/GenBank/DDBJ whole genome shotgun (WGS) entry which is preliminary data.</text>
</comment>
<protein>
    <recommendedName>
        <fullName evidence="1">SURF1-like protein</fullName>
    </recommendedName>
</protein>
<reference evidence="2 3" key="1">
    <citation type="submission" date="2021-07" db="EMBL/GenBank/DDBJ databases">
        <title>Alteriqipengyuania abyssalis NZ-12B nov, sp.nov isolated from deep sea sponge in pacific ocean.</title>
        <authorList>
            <person name="Tareen S."/>
            <person name="Wink J."/>
        </authorList>
    </citation>
    <scope>NUCLEOTIDE SEQUENCE [LARGE SCALE GENOMIC DNA]</scope>
    <source>
        <strain evidence="2 3">NZ-12B</strain>
    </source>
</reference>
<evidence type="ECO:0000313" key="3">
    <source>
        <dbReference type="Proteomes" id="UP000759298"/>
    </source>
</evidence>
<dbReference type="EMBL" id="JAHWXP010000001">
    <property type="protein sequence ID" value="MBY8336234.1"/>
    <property type="molecule type" value="Genomic_DNA"/>
</dbReference>
<keyword evidence="1" id="KW-1133">Transmembrane helix</keyword>
<sequence>MNYLQRLPLIPTIIVALAIAVMIALGFWQLGRADEKAELLARYAAAGDNQELVAWPGDDKDALKQRLYRRSKVVCARVTELSAVAGTNARGSHGWAQIAQCELKGGGEARIALGWTRVPDGPLWNGGEVTGIVAPGPRLVADPPRAGLLPLQKPDPSELPNNHMAYAWQWFLFAMTALVIYGLAVRKRLPGQDARSGDNAGE</sequence>
<feature type="transmembrane region" description="Helical" evidence="1">
    <location>
        <begin position="7"/>
        <end position="30"/>
    </location>
</feature>
<dbReference type="Proteomes" id="UP000759298">
    <property type="component" value="Unassembled WGS sequence"/>
</dbReference>
<name>A0ABS7PB05_9SPHN</name>
<gene>
    <name evidence="2" type="ORF">KYN89_04170</name>
</gene>
<feature type="transmembrane region" description="Helical" evidence="1">
    <location>
        <begin position="166"/>
        <end position="185"/>
    </location>
</feature>
<dbReference type="RefSeq" id="WP_222823923.1">
    <property type="nucleotide sequence ID" value="NZ_JAHWXP010000001.1"/>
</dbReference>
<keyword evidence="1" id="KW-0472">Membrane</keyword>
<organism evidence="2 3">
    <name type="scientific">Alteriqipengyuania abyssalis</name>
    <dbReference type="NCBI Taxonomy" id="2860200"/>
    <lineage>
        <taxon>Bacteria</taxon>
        <taxon>Pseudomonadati</taxon>
        <taxon>Pseudomonadota</taxon>
        <taxon>Alphaproteobacteria</taxon>
        <taxon>Sphingomonadales</taxon>
        <taxon>Erythrobacteraceae</taxon>
        <taxon>Alteriqipengyuania</taxon>
    </lineage>
</organism>
<comment type="similarity">
    <text evidence="1">Belongs to the SURF1 family.</text>
</comment>
<accession>A0ABS7PB05</accession>
<dbReference type="Pfam" id="PF02104">
    <property type="entry name" value="SURF1"/>
    <property type="match status" value="1"/>
</dbReference>
<evidence type="ECO:0000313" key="2">
    <source>
        <dbReference type="EMBL" id="MBY8336234.1"/>
    </source>
</evidence>
<dbReference type="InterPro" id="IPR002994">
    <property type="entry name" value="Surf1/Shy1"/>
</dbReference>
<keyword evidence="1" id="KW-1003">Cell membrane</keyword>
<keyword evidence="1" id="KW-0812">Transmembrane</keyword>
<keyword evidence="3" id="KW-1185">Reference proteome</keyword>
<comment type="subcellular location">
    <subcellularLocation>
        <location evidence="1">Cell membrane</location>
        <topology evidence="1">Multi-pass membrane protein</topology>
    </subcellularLocation>
</comment>